<sequence>MSRTSPDDRAAMPRRPGPPAPRPKLHGAAADLYQLNPQDGSDPTALSRRFLGWAAPPHKPRSAAPSHKSRSAAPLGDPR</sequence>
<dbReference type="Proteomes" id="UP000622245">
    <property type="component" value="Unassembled WGS sequence"/>
</dbReference>
<evidence type="ECO:0000313" key="3">
    <source>
        <dbReference type="Proteomes" id="UP000622245"/>
    </source>
</evidence>
<dbReference type="RefSeq" id="WP_203151695.1">
    <property type="nucleotide sequence ID" value="NZ_JAEVHL010000278.1"/>
</dbReference>
<evidence type="ECO:0000313" key="2">
    <source>
        <dbReference type="EMBL" id="MBM0279377.1"/>
    </source>
</evidence>
<comment type="caution">
    <text evidence="2">The sequence shown here is derived from an EMBL/GenBank/DDBJ whole genome shotgun (WGS) entry which is preliminary data.</text>
</comment>
<keyword evidence="3" id="KW-1185">Reference proteome</keyword>
<gene>
    <name evidence="2" type="ORF">JM949_31165</name>
</gene>
<feature type="compositionally biased region" description="Basic and acidic residues" evidence="1">
    <location>
        <begin position="1"/>
        <end position="11"/>
    </location>
</feature>
<feature type="region of interest" description="Disordered" evidence="1">
    <location>
        <begin position="1"/>
        <end position="79"/>
    </location>
</feature>
<proteinExistence type="predicted"/>
<organism evidence="2 3">
    <name type="scientific">Micromonospora tarensis</name>
    <dbReference type="NCBI Taxonomy" id="2806100"/>
    <lineage>
        <taxon>Bacteria</taxon>
        <taxon>Bacillati</taxon>
        <taxon>Actinomycetota</taxon>
        <taxon>Actinomycetes</taxon>
        <taxon>Micromonosporales</taxon>
        <taxon>Micromonosporaceae</taxon>
        <taxon>Micromonospora</taxon>
    </lineage>
</organism>
<protein>
    <submittedName>
        <fullName evidence="2">Uncharacterized protein</fullName>
    </submittedName>
</protein>
<reference evidence="2 3" key="1">
    <citation type="submission" date="2021-01" db="EMBL/GenBank/DDBJ databases">
        <title>Draft genome sequence of Micromonospora sp. strain STR1s_6.</title>
        <authorList>
            <person name="Karlyshev A."/>
            <person name="Jawad R."/>
        </authorList>
    </citation>
    <scope>NUCLEOTIDE SEQUENCE [LARGE SCALE GENOMIC DNA]</scope>
    <source>
        <strain evidence="2 3">STR1S-6</strain>
    </source>
</reference>
<accession>A0ABS1YPK2</accession>
<evidence type="ECO:0000256" key="1">
    <source>
        <dbReference type="SAM" id="MobiDB-lite"/>
    </source>
</evidence>
<dbReference type="EMBL" id="JAEVHL010000278">
    <property type="protein sequence ID" value="MBM0279377.1"/>
    <property type="molecule type" value="Genomic_DNA"/>
</dbReference>
<name>A0ABS1YPK2_9ACTN</name>